<proteinExistence type="predicted"/>
<keyword evidence="2" id="KW-1185">Reference proteome</keyword>
<reference evidence="1 2" key="1">
    <citation type="journal article" date="2018" name="Genome Biol. Evol.">
        <title>Multiple Roots of Fruiting Body Formation in Amoebozoa.</title>
        <authorList>
            <person name="Hillmann F."/>
            <person name="Forbes G."/>
            <person name="Novohradska S."/>
            <person name="Ferling I."/>
            <person name="Riege K."/>
            <person name="Groth M."/>
            <person name="Westermann M."/>
            <person name="Marz M."/>
            <person name="Spaller T."/>
            <person name="Winckler T."/>
            <person name="Schaap P."/>
            <person name="Glockner G."/>
        </authorList>
    </citation>
    <scope>NUCLEOTIDE SEQUENCE [LARGE SCALE GENOMIC DNA]</scope>
    <source>
        <strain evidence="1 2">Jena</strain>
    </source>
</reference>
<name>A0A2P6MZT1_9EUKA</name>
<comment type="caution">
    <text evidence="1">The sequence shown here is derived from an EMBL/GenBank/DDBJ whole genome shotgun (WGS) entry which is preliminary data.</text>
</comment>
<dbReference type="InParanoid" id="A0A2P6MZT1"/>
<dbReference type="Proteomes" id="UP000241769">
    <property type="component" value="Unassembled WGS sequence"/>
</dbReference>
<dbReference type="AlphaFoldDB" id="A0A2P6MZT1"/>
<dbReference type="EMBL" id="MDYQ01000275">
    <property type="protein sequence ID" value="PRP77184.1"/>
    <property type="molecule type" value="Genomic_DNA"/>
</dbReference>
<organism evidence="1 2">
    <name type="scientific">Planoprotostelium fungivorum</name>
    <dbReference type="NCBI Taxonomy" id="1890364"/>
    <lineage>
        <taxon>Eukaryota</taxon>
        <taxon>Amoebozoa</taxon>
        <taxon>Evosea</taxon>
        <taxon>Variosea</taxon>
        <taxon>Cavosteliida</taxon>
        <taxon>Cavosteliaceae</taxon>
        <taxon>Planoprotostelium</taxon>
    </lineage>
</organism>
<accession>A0A2P6MZT1</accession>
<protein>
    <submittedName>
        <fullName evidence="1">Uncharacterized protein</fullName>
    </submittedName>
</protein>
<evidence type="ECO:0000313" key="1">
    <source>
        <dbReference type="EMBL" id="PRP77184.1"/>
    </source>
</evidence>
<sequence>MAFNVVLSSHLVQGGFSSGTCLVNHMIRCIFSPKLDFEMYIKGLREVIDGSQNISLQKSREYLTDFSGGLTIDVPVVSLLTSFKTNPFRSNCSQGIHSNGMGLPVYAEGDH</sequence>
<gene>
    <name evidence="1" type="ORF">PROFUN_13370</name>
</gene>
<evidence type="ECO:0000313" key="2">
    <source>
        <dbReference type="Proteomes" id="UP000241769"/>
    </source>
</evidence>